<name>A0A3B1D3D7_9ZZZZ</name>
<dbReference type="EMBL" id="UOGJ01000039">
    <property type="protein sequence ID" value="VAX35242.1"/>
    <property type="molecule type" value="Genomic_DNA"/>
</dbReference>
<feature type="region of interest" description="Disordered" evidence="1">
    <location>
        <begin position="1057"/>
        <end position="1082"/>
    </location>
</feature>
<accession>A0A3B1D3D7</accession>
<organism evidence="2">
    <name type="scientific">hydrothermal vent metagenome</name>
    <dbReference type="NCBI Taxonomy" id="652676"/>
    <lineage>
        <taxon>unclassified sequences</taxon>
        <taxon>metagenomes</taxon>
        <taxon>ecological metagenomes</taxon>
    </lineage>
</organism>
<gene>
    <name evidence="2" type="ORF">MNBD_UNCLBAC01-1700</name>
</gene>
<feature type="compositionally biased region" description="Basic and acidic residues" evidence="1">
    <location>
        <begin position="1067"/>
        <end position="1082"/>
    </location>
</feature>
<dbReference type="AlphaFoldDB" id="A0A3B1D3D7"/>
<evidence type="ECO:0000313" key="2">
    <source>
        <dbReference type="EMBL" id="VAX35242.1"/>
    </source>
</evidence>
<proteinExistence type="predicted"/>
<reference evidence="2" key="1">
    <citation type="submission" date="2018-06" db="EMBL/GenBank/DDBJ databases">
        <authorList>
            <person name="Zhirakovskaya E."/>
        </authorList>
    </citation>
    <scope>NUCLEOTIDE SEQUENCE</scope>
</reference>
<evidence type="ECO:0000256" key="1">
    <source>
        <dbReference type="SAM" id="MobiDB-lite"/>
    </source>
</evidence>
<sequence>MNIYIKHKRNCLIYRMLNAFIALTFIFISLVPPAQAQVAVLNLPVPGTMLTPTLGYTPSIIKGLTIHPDNALEFDFIIGVGDDQLEGQAFEDESKKLIKYFLAALTTPEESVWVNLSPYEQDRIIPDGFGDTKMGRDMLAQDYLLKQLSASLMYPEDELGKKFWDRVYTKAQEQFGTTEIPMNTFNKIWIIPQKAVIFEKNASVFVVDSHLKVMLEEDYVALNENIGNAKFGLDSLDQKNIQEVSMVSSGIIRDILIPEIEKEVNQGEIFANLRQIYHSSILAAWYKKNLKESLLGQVYVDQGKTKGVDIKDKQINQKIYKQYVEAFKKGVYNYIKEDIDPTTQELIPRKYFSGGVGRFNEISAITENITSSPLTKQRSILVDSVAANDGDMKRVTAGIVEVSGASPVTSSSRKKTPLSPFFRKMLFAMLVSMGSVTTSGNEDVSQTTGNESLKILASAVEGLGQEKKEEFFKKAFKHGMIDVLGKKITVDPKNRVYIALFFSIHGDKEAQNFLEKIVMEGAITNLNGKNNIENEDRIAGAIVLLVYGNKKIQKLALGFLLKIVKDGTVTDLNGENTVTIKDRKSSAEGLLAYGNESAKKLAQEFMENVKSVNTELGDDKQALNDVLGETQSSASPIITGLLGSREVHEVVLEKEVNGIFKNIKTVLKELDSSYIFSKYPILMNDKQSNTIIRTLGYWHPKGTSVNQTISWPTLKRSILFEFIKKEGEVFLVIAKGDIPFDGTSTQIFEVPYSFFNKEIIIPLDEVSVQKVTDVVFSLLESSKKLKPQDSTSRENFTFSNLTASSALNQKPVLTTQGEMVIDREYFNEELRIAMVRGRIPTLGSGENVILPESALIKKLEGKVSPENFGEHSYFKLEAYPIMKSILLVNDGAGSKFLYNSHDTHPQTKRVVMFFTNDEWEVAIALPGKLELVENKIKVGRFRDFVKKLRKNRGASEEPLLKEGLTRNNHAFYIFPKLSRAQSAASPVFTTPPFGGINFDTNLINWQIKRDGKGIPLPMNLQPIESMQIDGFVPVILNVAPVSLPMLLGLNASDFENETPFASGQTDPNHDDNNDVMPFKEPEDVIIEI</sequence>
<protein>
    <submittedName>
        <fullName evidence="2">Uncharacterized protein</fullName>
    </submittedName>
</protein>